<feature type="domain" description="DUF6565" evidence="1">
    <location>
        <begin position="146"/>
        <end position="199"/>
    </location>
</feature>
<evidence type="ECO:0000313" key="3">
    <source>
        <dbReference type="Proteomes" id="UP001574169"/>
    </source>
</evidence>
<dbReference type="EMBL" id="JBCFQL010000002">
    <property type="protein sequence ID" value="MFA9190248.1"/>
    <property type="molecule type" value="Genomic_DNA"/>
</dbReference>
<dbReference type="InterPro" id="IPR046695">
    <property type="entry name" value="DUF6565"/>
</dbReference>
<dbReference type="Pfam" id="PF20203">
    <property type="entry name" value="DUF6565"/>
    <property type="match status" value="1"/>
</dbReference>
<dbReference type="RefSeq" id="WP_373405270.1">
    <property type="nucleotide sequence ID" value="NZ_JBCFQL010000002.1"/>
</dbReference>
<comment type="caution">
    <text evidence="2">The sequence shown here is derived from an EMBL/GenBank/DDBJ whole genome shotgun (WGS) entry which is preliminary data.</text>
</comment>
<dbReference type="Proteomes" id="UP001574169">
    <property type="component" value="Unassembled WGS sequence"/>
</dbReference>
<keyword evidence="3" id="KW-1185">Reference proteome</keyword>
<proteinExistence type="predicted"/>
<reference evidence="2 3" key="1">
    <citation type="submission" date="2024-04" db="EMBL/GenBank/DDBJ databases">
        <title>New Clade of Flavobacterium.</title>
        <authorList>
            <person name="Matos L."/>
            <person name="Proenca D.N."/>
            <person name="Fransisco R.M."/>
            <person name="Chung A.P."/>
            <person name="Maccario L."/>
            <person name="Sorensen S.J."/>
            <person name="Morais P.V."/>
        </authorList>
    </citation>
    <scope>NUCLEOTIDE SEQUENCE [LARGE SCALE GENOMIC DNA]</scope>
    <source>
        <strain evidence="2 3">FZUC8N2.13</strain>
    </source>
</reference>
<protein>
    <recommendedName>
        <fullName evidence="1">DUF6565 domain-containing protein</fullName>
    </recommendedName>
</protein>
<organism evidence="2 3">
    <name type="scientific">Flavobacterium zubiriense</name>
    <dbReference type="NCBI Taxonomy" id="3138075"/>
    <lineage>
        <taxon>Bacteria</taxon>
        <taxon>Pseudomonadati</taxon>
        <taxon>Bacteroidota</taxon>
        <taxon>Flavobacteriia</taxon>
        <taxon>Flavobacteriales</taxon>
        <taxon>Flavobacteriaceae</taxon>
        <taxon>Flavobacterium</taxon>
    </lineage>
</organism>
<name>A0ABV4T8H7_9FLAO</name>
<gene>
    <name evidence="2" type="ORF">AAGV28_02590</name>
</gene>
<accession>A0ABV4T8H7</accession>
<sequence>MKNLNRYLTLIALAVIVTSCKDEKQELANQKVEDFKKYVDSINDVATEKTSENWEIIQAKYDKTKTEAQEAIDQLENKMDMDSIMLKTNNKYEEYKAKVILEKDAIVRNNFRNSFFTTKVNDDMKFEWVNKDNIADVYSNFVNTAEKNKDSYSRENWDEIKLLYEALDTRKNTVEKEGLSSKNNIKIAGLKIKFATMYRINRASAKSNENIEAKE</sequence>
<dbReference type="PROSITE" id="PS51257">
    <property type="entry name" value="PROKAR_LIPOPROTEIN"/>
    <property type="match status" value="1"/>
</dbReference>
<evidence type="ECO:0000313" key="2">
    <source>
        <dbReference type="EMBL" id="MFA9190248.1"/>
    </source>
</evidence>
<evidence type="ECO:0000259" key="1">
    <source>
        <dbReference type="Pfam" id="PF20203"/>
    </source>
</evidence>